<keyword evidence="1" id="KW-0560">Oxidoreductase</keyword>
<evidence type="ECO:0000259" key="2">
    <source>
        <dbReference type="Pfam" id="PF00248"/>
    </source>
</evidence>
<reference evidence="3" key="1">
    <citation type="submission" date="2019-10" db="EMBL/GenBank/DDBJ databases">
        <authorList>
            <consortium name="DOE Joint Genome Institute"/>
            <person name="Kuo A."/>
            <person name="Miyauchi S."/>
            <person name="Kiss E."/>
            <person name="Drula E."/>
            <person name="Kohler A."/>
            <person name="Sanchez-Garcia M."/>
            <person name="Andreopoulos B."/>
            <person name="Barry K.W."/>
            <person name="Bonito G."/>
            <person name="Buee M."/>
            <person name="Carver A."/>
            <person name="Chen C."/>
            <person name="Cichocki N."/>
            <person name="Clum A."/>
            <person name="Culley D."/>
            <person name="Crous P.W."/>
            <person name="Fauchery L."/>
            <person name="Girlanda M."/>
            <person name="Hayes R."/>
            <person name="Keri Z."/>
            <person name="LaButti K."/>
            <person name="Lipzen A."/>
            <person name="Lombard V."/>
            <person name="Magnuson J."/>
            <person name="Maillard F."/>
            <person name="Morin E."/>
            <person name="Murat C."/>
            <person name="Nolan M."/>
            <person name="Ohm R."/>
            <person name="Pangilinan J."/>
            <person name="Pereira M."/>
            <person name="Perotto S."/>
            <person name="Peter M."/>
            <person name="Riley R."/>
            <person name="Sitrit Y."/>
            <person name="Stielow B."/>
            <person name="Szollosi G."/>
            <person name="Zifcakova L."/>
            <person name="Stursova M."/>
            <person name="Spatafora J.W."/>
            <person name="Tedersoo L."/>
            <person name="Vaario L.-M."/>
            <person name="Yamada A."/>
            <person name="Yan M."/>
            <person name="Wang P."/>
            <person name="Xu J."/>
            <person name="Bruns T."/>
            <person name="Baldrian P."/>
            <person name="Vilgalys R."/>
            <person name="Henrissat B."/>
            <person name="Grigoriev I.V."/>
            <person name="Hibbett D."/>
            <person name="Nagy L.G."/>
            <person name="Martin F.M."/>
        </authorList>
    </citation>
    <scope>NUCLEOTIDE SEQUENCE</scope>
    <source>
        <strain evidence="3">BED1</strain>
    </source>
</reference>
<name>A0AAD4G9V9_BOLED</name>
<gene>
    <name evidence="3" type="ORF">L210DRAFT_984108</name>
</gene>
<evidence type="ECO:0000313" key="3">
    <source>
        <dbReference type="EMBL" id="KAF8432705.1"/>
    </source>
</evidence>
<accession>A0AAD4G9V9</accession>
<feature type="domain" description="NADP-dependent oxidoreductase" evidence="2">
    <location>
        <begin position="147"/>
        <end position="227"/>
    </location>
</feature>
<keyword evidence="4" id="KW-1185">Reference proteome</keyword>
<evidence type="ECO:0000256" key="1">
    <source>
        <dbReference type="ARBA" id="ARBA00023002"/>
    </source>
</evidence>
<dbReference type="SUPFAM" id="SSF51430">
    <property type="entry name" value="NAD(P)-linked oxidoreductase"/>
    <property type="match status" value="1"/>
</dbReference>
<evidence type="ECO:0000313" key="4">
    <source>
        <dbReference type="Proteomes" id="UP001194468"/>
    </source>
</evidence>
<reference evidence="3" key="2">
    <citation type="journal article" date="2020" name="Nat. Commun.">
        <title>Large-scale genome sequencing of mycorrhizal fungi provides insights into the early evolution of symbiotic traits.</title>
        <authorList>
            <person name="Miyauchi S."/>
            <person name="Kiss E."/>
            <person name="Kuo A."/>
            <person name="Drula E."/>
            <person name="Kohler A."/>
            <person name="Sanchez-Garcia M."/>
            <person name="Morin E."/>
            <person name="Andreopoulos B."/>
            <person name="Barry K.W."/>
            <person name="Bonito G."/>
            <person name="Buee M."/>
            <person name="Carver A."/>
            <person name="Chen C."/>
            <person name="Cichocki N."/>
            <person name="Clum A."/>
            <person name="Culley D."/>
            <person name="Crous P.W."/>
            <person name="Fauchery L."/>
            <person name="Girlanda M."/>
            <person name="Hayes R.D."/>
            <person name="Keri Z."/>
            <person name="LaButti K."/>
            <person name="Lipzen A."/>
            <person name="Lombard V."/>
            <person name="Magnuson J."/>
            <person name="Maillard F."/>
            <person name="Murat C."/>
            <person name="Nolan M."/>
            <person name="Ohm R.A."/>
            <person name="Pangilinan J."/>
            <person name="Pereira M.F."/>
            <person name="Perotto S."/>
            <person name="Peter M."/>
            <person name="Pfister S."/>
            <person name="Riley R."/>
            <person name="Sitrit Y."/>
            <person name="Stielow J.B."/>
            <person name="Szollosi G."/>
            <person name="Zifcakova L."/>
            <person name="Stursova M."/>
            <person name="Spatafora J.W."/>
            <person name="Tedersoo L."/>
            <person name="Vaario L.M."/>
            <person name="Yamada A."/>
            <person name="Yan M."/>
            <person name="Wang P."/>
            <person name="Xu J."/>
            <person name="Bruns T."/>
            <person name="Baldrian P."/>
            <person name="Vilgalys R."/>
            <person name="Dunand C."/>
            <person name="Henrissat B."/>
            <person name="Grigoriev I.V."/>
            <person name="Hibbett D."/>
            <person name="Nagy L.G."/>
            <person name="Martin F.M."/>
        </authorList>
    </citation>
    <scope>NUCLEOTIDE SEQUENCE</scope>
    <source>
        <strain evidence="3">BED1</strain>
    </source>
</reference>
<dbReference type="InterPro" id="IPR023210">
    <property type="entry name" value="NADP_OxRdtase_dom"/>
</dbReference>
<dbReference type="GO" id="GO:0016491">
    <property type="term" value="F:oxidoreductase activity"/>
    <property type="evidence" value="ECO:0007669"/>
    <property type="project" value="UniProtKB-KW"/>
</dbReference>
<organism evidence="3 4">
    <name type="scientific">Boletus edulis BED1</name>
    <dbReference type="NCBI Taxonomy" id="1328754"/>
    <lineage>
        <taxon>Eukaryota</taxon>
        <taxon>Fungi</taxon>
        <taxon>Dikarya</taxon>
        <taxon>Basidiomycota</taxon>
        <taxon>Agaricomycotina</taxon>
        <taxon>Agaricomycetes</taxon>
        <taxon>Agaricomycetidae</taxon>
        <taxon>Boletales</taxon>
        <taxon>Boletineae</taxon>
        <taxon>Boletaceae</taxon>
        <taxon>Boletoideae</taxon>
        <taxon>Boletus</taxon>
    </lineage>
</organism>
<dbReference type="Proteomes" id="UP001194468">
    <property type="component" value="Unassembled WGS sequence"/>
</dbReference>
<dbReference type="AlphaFoldDB" id="A0AAD4G9V9"/>
<dbReference type="PANTHER" id="PTHR43625:SF40">
    <property type="entry name" value="ALDO-KETO REDUCTASE YAKC [NADP(+)]"/>
    <property type="match status" value="1"/>
</dbReference>
<dbReference type="Gene3D" id="3.20.20.100">
    <property type="entry name" value="NADP-dependent oxidoreductase domain"/>
    <property type="match status" value="1"/>
</dbReference>
<dbReference type="EMBL" id="WHUW01000038">
    <property type="protein sequence ID" value="KAF8432705.1"/>
    <property type="molecule type" value="Genomic_DNA"/>
</dbReference>
<dbReference type="GO" id="GO:0005737">
    <property type="term" value="C:cytoplasm"/>
    <property type="evidence" value="ECO:0007669"/>
    <property type="project" value="TreeGrafter"/>
</dbReference>
<dbReference type="InterPro" id="IPR036812">
    <property type="entry name" value="NAD(P)_OxRdtase_dom_sf"/>
</dbReference>
<dbReference type="Pfam" id="PF00248">
    <property type="entry name" value="Aldo_ket_red"/>
    <property type="match status" value="1"/>
</dbReference>
<sequence>MTRTTTNLGGTAYNVVGKVAHGLMIMTHMDPDEQCFEAIKSGIDALPLGAKMFLTGGAWILIMCSIWSLQLLNRFFERYPEYVDKMFLSIKAGLSPMQPGPNLSARVDPNIPVEVSIAALAKLKSEGKLDHIGMTKCSAETLRHGHKTHDVIAAAKELGVAVAAYSPLGRRFLTGQIKRPEYIPEGDIHRHLPRFQDDNLRHNFAIVDTLTELVKKKDITPAQLSIA</sequence>
<proteinExistence type="predicted"/>
<dbReference type="InterPro" id="IPR050791">
    <property type="entry name" value="Aldo-Keto_reductase"/>
</dbReference>
<protein>
    <submittedName>
        <fullName evidence="3">NADP-dependent oxidoreductase domain-containing protein</fullName>
    </submittedName>
</protein>
<comment type="caution">
    <text evidence="3">The sequence shown here is derived from an EMBL/GenBank/DDBJ whole genome shotgun (WGS) entry which is preliminary data.</text>
</comment>
<dbReference type="PANTHER" id="PTHR43625">
    <property type="entry name" value="AFLATOXIN B1 ALDEHYDE REDUCTASE"/>
    <property type="match status" value="1"/>
</dbReference>